<gene>
    <name evidence="9" type="ORF">I7X39_04950</name>
</gene>
<name>A0A931J3J2_9BURK</name>
<feature type="domain" description="2Fe-2S ferredoxin-type" evidence="7">
    <location>
        <begin position="226"/>
        <end position="311"/>
    </location>
</feature>
<dbReference type="GO" id="GO:0051537">
    <property type="term" value="F:2 iron, 2 sulfur cluster binding"/>
    <property type="evidence" value="ECO:0007669"/>
    <property type="project" value="UniProtKB-KW"/>
</dbReference>
<proteinExistence type="predicted"/>
<protein>
    <submittedName>
        <fullName evidence="9">Oxidoreductase</fullName>
    </submittedName>
</protein>
<organism evidence="9 10">
    <name type="scientific">Inhella proteolytica</name>
    <dbReference type="NCBI Taxonomy" id="2795029"/>
    <lineage>
        <taxon>Bacteria</taxon>
        <taxon>Pseudomonadati</taxon>
        <taxon>Pseudomonadota</taxon>
        <taxon>Betaproteobacteria</taxon>
        <taxon>Burkholderiales</taxon>
        <taxon>Sphaerotilaceae</taxon>
        <taxon>Inhella</taxon>
    </lineage>
</organism>
<evidence type="ECO:0000256" key="2">
    <source>
        <dbReference type="ARBA" id="ARBA00022714"/>
    </source>
</evidence>
<evidence type="ECO:0000313" key="10">
    <source>
        <dbReference type="Proteomes" id="UP000613266"/>
    </source>
</evidence>
<dbReference type="CDD" id="cd06185">
    <property type="entry name" value="PDR_like"/>
    <property type="match status" value="1"/>
</dbReference>
<dbReference type="Gene3D" id="2.40.30.10">
    <property type="entry name" value="Translation factors"/>
    <property type="match status" value="1"/>
</dbReference>
<evidence type="ECO:0000256" key="3">
    <source>
        <dbReference type="ARBA" id="ARBA00022723"/>
    </source>
</evidence>
<keyword evidence="2" id="KW-0001">2Fe-2S</keyword>
<dbReference type="SUPFAM" id="SSF54292">
    <property type="entry name" value="2Fe-2S ferredoxin-like"/>
    <property type="match status" value="1"/>
</dbReference>
<keyword evidence="3" id="KW-0479">Metal-binding</keyword>
<dbReference type="PRINTS" id="PR00409">
    <property type="entry name" value="PHDIOXRDTASE"/>
</dbReference>
<dbReference type="InterPro" id="IPR001041">
    <property type="entry name" value="2Fe-2S_ferredoxin-type"/>
</dbReference>
<dbReference type="InterPro" id="IPR008333">
    <property type="entry name" value="Cbr1-like_FAD-bd_dom"/>
</dbReference>
<dbReference type="AlphaFoldDB" id="A0A931J3J2"/>
<dbReference type="Pfam" id="PF00111">
    <property type="entry name" value="Fer2"/>
    <property type="match status" value="1"/>
</dbReference>
<evidence type="ECO:0000256" key="4">
    <source>
        <dbReference type="ARBA" id="ARBA00023002"/>
    </source>
</evidence>
<dbReference type="InterPro" id="IPR036010">
    <property type="entry name" value="2Fe-2S_ferredoxin-like_sf"/>
</dbReference>
<evidence type="ECO:0000259" key="8">
    <source>
        <dbReference type="PROSITE" id="PS51384"/>
    </source>
</evidence>
<evidence type="ECO:0000256" key="6">
    <source>
        <dbReference type="ARBA" id="ARBA00023014"/>
    </source>
</evidence>
<dbReference type="PANTHER" id="PTHR47354">
    <property type="entry name" value="NADH OXIDOREDUCTASE HCR"/>
    <property type="match status" value="1"/>
</dbReference>
<keyword evidence="5" id="KW-0408">Iron</keyword>
<dbReference type="InterPro" id="IPR017927">
    <property type="entry name" value="FAD-bd_FR_type"/>
</dbReference>
<keyword evidence="4" id="KW-0560">Oxidoreductase</keyword>
<evidence type="ECO:0000256" key="5">
    <source>
        <dbReference type="ARBA" id="ARBA00023004"/>
    </source>
</evidence>
<keyword evidence="10" id="KW-1185">Reference proteome</keyword>
<dbReference type="CDD" id="cd00207">
    <property type="entry name" value="fer2"/>
    <property type="match status" value="1"/>
</dbReference>
<dbReference type="InterPro" id="IPR050415">
    <property type="entry name" value="MRET"/>
</dbReference>
<dbReference type="Gene3D" id="3.40.50.80">
    <property type="entry name" value="Nucleotide-binding domain of ferredoxin-NADP reductase (FNR) module"/>
    <property type="match status" value="1"/>
</dbReference>
<dbReference type="RefSeq" id="WP_198109853.1">
    <property type="nucleotide sequence ID" value="NZ_JAEDAK010000002.1"/>
</dbReference>
<comment type="caution">
    <text evidence="9">The sequence shown here is derived from an EMBL/GenBank/DDBJ whole genome shotgun (WGS) entry which is preliminary data.</text>
</comment>
<dbReference type="SUPFAM" id="SSF63380">
    <property type="entry name" value="Riboflavin synthase domain-like"/>
    <property type="match status" value="1"/>
</dbReference>
<dbReference type="InterPro" id="IPR006058">
    <property type="entry name" value="2Fe2S_fd_BS"/>
</dbReference>
<keyword evidence="6" id="KW-0411">Iron-sulfur</keyword>
<dbReference type="PROSITE" id="PS51085">
    <property type="entry name" value="2FE2S_FER_2"/>
    <property type="match status" value="1"/>
</dbReference>
<dbReference type="Gene3D" id="3.10.20.30">
    <property type="match status" value="1"/>
</dbReference>
<reference evidence="9" key="1">
    <citation type="submission" date="2020-12" db="EMBL/GenBank/DDBJ databases">
        <title>The genome sequence of Inhella sp. 1Y17.</title>
        <authorList>
            <person name="Liu Y."/>
        </authorList>
    </citation>
    <scope>NUCLEOTIDE SEQUENCE</scope>
    <source>
        <strain evidence="9">1Y17</strain>
    </source>
</reference>
<evidence type="ECO:0000256" key="1">
    <source>
        <dbReference type="ARBA" id="ARBA00022630"/>
    </source>
</evidence>
<sequence>MKLLIQATVAHGADVRELRLRHPDGQPLAAWPAGAHLKLHLPQADGTTLERHYSLVGSPGATQEYRIAVLKDPQSRGGSRQVHEQLAAGQVLEVEGPFDSFPLRANAGRTVLVAGGIGITPLHAMAHALNAQGRDFELHYLARSEDRLVLLDELRALPHAQIHLHLGRTPPDLAGLLGSFQAGTSLHACGPVPLLNALREQAAALGWPASAVHFESFGARVDAQDRPIRLHLAQSGLSLDVPVGVSLLDALIQADQFVAFDCKRGECGQCWTPVLDGEPVHRDVCLTPAQRAGGLCTCVGWARSAELTLDL</sequence>
<dbReference type="GO" id="GO:0016491">
    <property type="term" value="F:oxidoreductase activity"/>
    <property type="evidence" value="ECO:0007669"/>
    <property type="project" value="UniProtKB-KW"/>
</dbReference>
<dbReference type="EMBL" id="JAEDAK010000002">
    <property type="protein sequence ID" value="MBH9576252.1"/>
    <property type="molecule type" value="Genomic_DNA"/>
</dbReference>
<accession>A0A931J3J2</accession>
<dbReference type="InterPro" id="IPR039261">
    <property type="entry name" value="FNR_nucleotide-bd"/>
</dbReference>
<evidence type="ECO:0000259" key="7">
    <source>
        <dbReference type="PROSITE" id="PS51085"/>
    </source>
</evidence>
<dbReference type="InterPro" id="IPR012675">
    <property type="entry name" value="Beta-grasp_dom_sf"/>
</dbReference>
<dbReference type="InterPro" id="IPR017938">
    <property type="entry name" value="Riboflavin_synthase-like_b-brl"/>
</dbReference>
<dbReference type="GO" id="GO:0046872">
    <property type="term" value="F:metal ion binding"/>
    <property type="evidence" value="ECO:0007669"/>
    <property type="project" value="UniProtKB-KW"/>
</dbReference>
<keyword evidence="1" id="KW-0285">Flavoprotein</keyword>
<dbReference type="PANTHER" id="PTHR47354:SF1">
    <property type="entry name" value="CARNITINE MONOOXYGENASE REDUCTASE SUBUNIT"/>
    <property type="match status" value="1"/>
</dbReference>
<dbReference type="Pfam" id="PF00970">
    <property type="entry name" value="FAD_binding_6"/>
    <property type="match status" value="1"/>
</dbReference>
<dbReference type="SUPFAM" id="SSF52343">
    <property type="entry name" value="Ferredoxin reductase-like, C-terminal NADP-linked domain"/>
    <property type="match status" value="1"/>
</dbReference>
<dbReference type="PROSITE" id="PS51384">
    <property type="entry name" value="FAD_FR"/>
    <property type="match status" value="1"/>
</dbReference>
<dbReference type="PROSITE" id="PS00197">
    <property type="entry name" value="2FE2S_FER_1"/>
    <property type="match status" value="1"/>
</dbReference>
<dbReference type="Proteomes" id="UP000613266">
    <property type="component" value="Unassembled WGS sequence"/>
</dbReference>
<feature type="domain" description="FAD-binding FR-type" evidence="8">
    <location>
        <begin position="1"/>
        <end position="104"/>
    </location>
</feature>
<evidence type="ECO:0000313" key="9">
    <source>
        <dbReference type="EMBL" id="MBH9576252.1"/>
    </source>
</evidence>